<dbReference type="InterPro" id="IPR020097">
    <property type="entry name" value="PsdUridine_synth_TruA_a/b_dom"/>
</dbReference>
<feature type="domain" description="Pseudouridine synthase I TruA alpha/beta" evidence="8">
    <location>
        <begin position="8"/>
        <end position="105"/>
    </location>
</feature>
<feature type="domain" description="Pseudouridine synthase I TruA alpha/beta" evidence="8">
    <location>
        <begin position="144"/>
        <end position="245"/>
    </location>
</feature>
<dbReference type="InterPro" id="IPR020095">
    <property type="entry name" value="PsdUridine_synth_TruA_C"/>
</dbReference>
<dbReference type="InterPro" id="IPR001406">
    <property type="entry name" value="PsdUridine_synth_TruA"/>
</dbReference>
<dbReference type="HAMAP" id="MF_00171">
    <property type="entry name" value="TruA"/>
    <property type="match status" value="1"/>
</dbReference>
<comment type="subunit">
    <text evidence="4">Homodimer.</text>
</comment>
<reference evidence="9 10" key="1">
    <citation type="submission" date="2020-02" db="EMBL/GenBank/DDBJ databases">
        <title>Genome assembly of a novel Clostridium senegalense strain.</title>
        <authorList>
            <person name="Gupta T.B."/>
            <person name="Jauregui R."/>
            <person name="Maclean P."/>
            <person name="Nawarathana A."/>
            <person name="Brightwell G."/>
        </authorList>
    </citation>
    <scope>NUCLEOTIDE SEQUENCE [LARGE SCALE GENOMIC DNA]</scope>
    <source>
        <strain evidence="9 10">AGRFS4</strain>
    </source>
</reference>
<evidence type="ECO:0000256" key="2">
    <source>
        <dbReference type="ARBA" id="ARBA00022694"/>
    </source>
</evidence>
<keyword evidence="3 4" id="KW-0413">Isomerase</keyword>
<evidence type="ECO:0000259" key="8">
    <source>
        <dbReference type="Pfam" id="PF01416"/>
    </source>
</evidence>
<accession>A0A6M0GZT9</accession>
<dbReference type="GO" id="GO:0160147">
    <property type="term" value="F:tRNA pseudouridine(38-40) synthase activity"/>
    <property type="evidence" value="ECO:0007669"/>
    <property type="project" value="UniProtKB-EC"/>
</dbReference>
<dbReference type="RefSeq" id="WP_061994021.1">
    <property type="nucleotide sequence ID" value="NZ_JAAGPU010000004.1"/>
</dbReference>
<protein>
    <recommendedName>
        <fullName evidence="4">tRNA pseudouridine synthase A</fullName>
        <ecNumber evidence="4">5.4.99.12</ecNumber>
    </recommendedName>
    <alternativeName>
        <fullName evidence="4">tRNA pseudouridine(38-40) synthase</fullName>
    </alternativeName>
    <alternativeName>
        <fullName evidence="4">tRNA pseudouridylate synthase I</fullName>
    </alternativeName>
    <alternativeName>
        <fullName evidence="4">tRNA-uridine isomerase I</fullName>
    </alternativeName>
</protein>
<dbReference type="Pfam" id="PF01416">
    <property type="entry name" value="PseudoU_synth_1"/>
    <property type="match status" value="2"/>
</dbReference>
<comment type="caution">
    <text evidence="9">The sequence shown here is derived from an EMBL/GenBank/DDBJ whole genome shotgun (WGS) entry which is preliminary data.</text>
</comment>
<keyword evidence="2 4" id="KW-0819">tRNA processing</keyword>
<dbReference type="GO" id="GO:0003723">
    <property type="term" value="F:RNA binding"/>
    <property type="evidence" value="ECO:0007669"/>
    <property type="project" value="InterPro"/>
</dbReference>
<evidence type="ECO:0000313" key="10">
    <source>
        <dbReference type="Proteomes" id="UP000481872"/>
    </source>
</evidence>
<dbReference type="PANTHER" id="PTHR11142:SF22">
    <property type="entry name" value="TRNA PSEUDOURIDINE SYNTHASE A 2"/>
    <property type="match status" value="1"/>
</dbReference>
<organism evidence="9 10">
    <name type="scientific">Clostridium senegalense</name>
    <dbReference type="NCBI Taxonomy" id="1465809"/>
    <lineage>
        <taxon>Bacteria</taxon>
        <taxon>Bacillati</taxon>
        <taxon>Bacillota</taxon>
        <taxon>Clostridia</taxon>
        <taxon>Eubacteriales</taxon>
        <taxon>Clostridiaceae</taxon>
        <taxon>Clostridium</taxon>
    </lineage>
</organism>
<dbReference type="PIRSF" id="PIRSF001430">
    <property type="entry name" value="tRNA_psdUrid_synth"/>
    <property type="match status" value="1"/>
</dbReference>
<gene>
    <name evidence="4 9" type="primary">truA</name>
    <name evidence="9" type="ORF">G3M99_03880</name>
</gene>
<dbReference type="Gene3D" id="3.30.70.580">
    <property type="entry name" value="Pseudouridine synthase I, catalytic domain, N-terminal subdomain"/>
    <property type="match status" value="1"/>
</dbReference>
<dbReference type="SUPFAM" id="SSF55120">
    <property type="entry name" value="Pseudouridine synthase"/>
    <property type="match status" value="1"/>
</dbReference>
<dbReference type="AlphaFoldDB" id="A0A6M0GZT9"/>
<evidence type="ECO:0000256" key="7">
    <source>
        <dbReference type="RuleBase" id="RU003792"/>
    </source>
</evidence>
<dbReference type="NCBIfam" id="TIGR00071">
    <property type="entry name" value="hisT_truA"/>
    <property type="match status" value="1"/>
</dbReference>
<dbReference type="EC" id="5.4.99.12" evidence="4"/>
<evidence type="ECO:0000256" key="1">
    <source>
        <dbReference type="ARBA" id="ARBA00009375"/>
    </source>
</evidence>
<evidence type="ECO:0000256" key="3">
    <source>
        <dbReference type="ARBA" id="ARBA00023235"/>
    </source>
</evidence>
<evidence type="ECO:0000256" key="6">
    <source>
        <dbReference type="PIRSR" id="PIRSR001430-2"/>
    </source>
</evidence>
<dbReference type="EMBL" id="JAAGPU010000004">
    <property type="protein sequence ID" value="NEU04005.1"/>
    <property type="molecule type" value="Genomic_DNA"/>
</dbReference>
<evidence type="ECO:0000256" key="5">
    <source>
        <dbReference type="PIRSR" id="PIRSR001430-1"/>
    </source>
</evidence>
<feature type="active site" description="Nucleophile" evidence="4 5">
    <location>
        <position position="53"/>
    </location>
</feature>
<comment type="caution">
    <text evidence="4">Lacks conserved residue(s) required for the propagation of feature annotation.</text>
</comment>
<dbReference type="GO" id="GO:0031119">
    <property type="term" value="P:tRNA pseudouridine synthesis"/>
    <property type="evidence" value="ECO:0007669"/>
    <property type="project" value="UniProtKB-UniRule"/>
</dbReference>
<dbReference type="PANTHER" id="PTHR11142">
    <property type="entry name" value="PSEUDOURIDYLATE SYNTHASE"/>
    <property type="match status" value="1"/>
</dbReference>
<comment type="similarity">
    <text evidence="1 4 7">Belongs to the tRNA pseudouridine synthase TruA family.</text>
</comment>
<proteinExistence type="inferred from homology"/>
<evidence type="ECO:0000313" key="9">
    <source>
        <dbReference type="EMBL" id="NEU04005.1"/>
    </source>
</evidence>
<feature type="binding site" evidence="4 6">
    <location>
        <position position="111"/>
    </location>
    <ligand>
        <name>substrate</name>
    </ligand>
</feature>
<dbReference type="InterPro" id="IPR020103">
    <property type="entry name" value="PsdUridine_synth_cat_dom_sf"/>
</dbReference>
<evidence type="ECO:0000256" key="4">
    <source>
        <dbReference type="HAMAP-Rule" id="MF_00171"/>
    </source>
</evidence>
<name>A0A6M0GZT9_9CLOT</name>
<dbReference type="Proteomes" id="UP000481872">
    <property type="component" value="Unassembled WGS sequence"/>
</dbReference>
<dbReference type="Gene3D" id="3.30.70.660">
    <property type="entry name" value="Pseudouridine synthase I, catalytic domain, C-terminal subdomain"/>
    <property type="match status" value="1"/>
</dbReference>
<dbReference type="InterPro" id="IPR020094">
    <property type="entry name" value="TruA/RsuA/RluB/E/F_N"/>
</dbReference>
<keyword evidence="10" id="KW-1185">Reference proteome</keyword>
<dbReference type="CDD" id="cd02570">
    <property type="entry name" value="PseudoU_synth_EcTruA"/>
    <property type="match status" value="1"/>
</dbReference>
<comment type="catalytic activity">
    <reaction evidence="4 7">
        <text>uridine(38/39/40) in tRNA = pseudouridine(38/39/40) in tRNA</text>
        <dbReference type="Rhea" id="RHEA:22376"/>
        <dbReference type="Rhea" id="RHEA-COMP:10085"/>
        <dbReference type="Rhea" id="RHEA-COMP:10087"/>
        <dbReference type="ChEBI" id="CHEBI:65314"/>
        <dbReference type="ChEBI" id="CHEBI:65315"/>
        <dbReference type="EC" id="5.4.99.12"/>
    </reaction>
</comment>
<comment type="function">
    <text evidence="4">Formation of pseudouridine at positions 38, 39 and 40 in the anticodon stem and loop of transfer RNAs.</text>
</comment>
<dbReference type="FunFam" id="3.30.70.580:FF:000001">
    <property type="entry name" value="tRNA pseudouridine synthase A"/>
    <property type="match status" value="1"/>
</dbReference>
<sequence>MKNFKITIEYDGSRYKGWQRLQDNENTIQGKIENVLTKLCGHNVQVVGCGRTDAGVHAENYTANFYTDCILSEEMMIDYLYEFLPEDIVVKDIKEVGERFHSRYNAKSKTYVYKINNGKFRNVFDRKYIYHIDENLDLDAMKKASEALIGTHDFQSFTTLKSKKKSTVKTINYINIKKDNDYVEIEINGDGFLWHMVRIIVGTLLAVGKGNLKYTDVEKILTMKKRQDAGPIAQSKGLFLRNVEY</sequence>